<feature type="compositionally biased region" description="Polar residues" evidence="1">
    <location>
        <begin position="163"/>
        <end position="178"/>
    </location>
</feature>
<comment type="caution">
    <text evidence="2">The sequence shown here is derived from an EMBL/GenBank/DDBJ whole genome shotgun (WGS) entry which is preliminary data.</text>
</comment>
<feature type="region of interest" description="Disordered" evidence="1">
    <location>
        <begin position="106"/>
        <end position="279"/>
    </location>
</feature>
<feature type="compositionally biased region" description="Low complexity" evidence="1">
    <location>
        <begin position="403"/>
        <end position="413"/>
    </location>
</feature>
<dbReference type="RefSeq" id="WP_346074391.1">
    <property type="nucleotide sequence ID" value="NZ_BAAAHU010000092.1"/>
</dbReference>
<protein>
    <submittedName>
        <fullName evidence="2">Uncharacterized protein</fullName>
    </submittedName>
</protein>
<accession>A0ABN1T6J6</accession>
<evidence type="ECO:0000256" key="1">
    <source>
        <dbReference type="SAM" id="MobiDB-lite"/>
    </source>
</evidence>
<feature type="compositionally biased region" description="Basic and acidic residues" evidence="1">
    <location>
        <begin position="107"/>
        <end position="119"/>
    </location>
</feature>
<sequence length="455" mass="49002">MKWYRAPEDLDPPTWTTLDNRVIDDDLSCRALGLLTRWLRRPPGVEIDSIPDMVKRAKREGRTNFEGRDALYAASYELERAGYLVRELVTVKGRHEWVVRIYSRPVPPERRSDPEDRKRASGGRKRAAAPAPKRRRAANPQVTPIPGKPDSEEPDSENPECSIKNSDNDSLSLPQTPSRIPDTSAEAVTDERENAAHRTDRGHGGPAGPTEQDQDPGPTAAADAGDAARAAKVAGPTGRRIPAAGAACGNGPSGVPQQRDASDVREDQDSGPADAVDAAAPVVDAWVSARTQAGHGVPLRGPDRIRRDAVRLLADGVSVEHLAAAAADMGRHANWFDLGRHLEQFVAPASKRPEPDGPRCPYHQSRALDECPCQRAGHDTAGQDQEAAATPPRDALAAIMAAVGAAQTRQPASARRRPRVPTRAERDAAARAEEEANRRRANELLDAAAGPLVAQ</sequence>
<feature type="compositionally biased region" description="Low complexity" evidence="1">
    <location>
        <begin position="215"/>
        <end position="236"/>
    </location>
</feature>
<feature type="compositionally biased region" description="Basic residues" evidence="1">
    <location>
        <begin position="120"/>
        <end position="137"/>
    </location>
</feature>
<name>A0ABN1T6J6_9ACTN</name>
<feature type="compositionally biased region" description="Basic and acidic residues" evidence="1">
    <location>
        <begin position="422"/>
        <end position="443"/>
    </location>
</feature>
<feature type="region of interest" description="Disordered" evidence="1">
    <location>
        <begin position="403"/>
        <end position="455"/>
    </location>
</feature>
<evidence type="ECO:0000313" key="3">
    <source>
        <dbReference type="Proteomes" id="UP001501072"/>
    </source>
</evidence>
<keyword evidence="3" id="KW-1185">Reference proteome</keyword>
<proteinExistence type="predicted"/>
<feature type="compositionally biased region" description="Basic and acidic residues" evidence="1">
    <location>
        <begin position="189"/>
        <end position="203"/>
    </location>
</feature>
<reference evidence="2 3" key="1">
    <citation type="journal article" date="2019" name="Int. J. Syst. Evol. Microbiol.">
        <title>The Global Catalogue of Microorganisms (GCM) 10K type strain sequencing project: providing services to taxonomists for standard genome sequencing and annotation.</title>
        <authorList>
            <consortium name="The Broad Institute Genomics Platform"/>
            <consortium name="The Broad Institute Genome Sequencing Center for Infectious Disease"/>
            <person name="Wu L."/>
            <person name="Ma J."/>
        </authorList>
    </citation>
    <scope>NUCLEOTIDE SEQUENCE [LARGE SCALE GENOMIC DNA]</scope>
    <source>
        <strain evidence="2 3">JCM 11269</strain>
    </source>
</reference>
<organism evidence="2 3">
    <name type="scientific">Streptomyces thermogriseus</name>
    <dbReference type="NCBI Taxonomy" id="75292"/>
    <lineage>
        <taxon>Bacteria</taxon>
        <taxon>Bacillati</taxon>
        <taxon>Actinomycetota</taxon>
        <taxon>Actinomycetes</taxon>
        <taxon>Kitasatosporales</taxon>
        <taxon>Streptomycetaceae</taxon>
        <taxon>Streptomyces</taxon>
    </lineage>
</organism>
<dbReference type="EMBL" id="BAAAHU010000092">
    <property type="protein sequence ID" value="GAA1016873.1"/>
    <property type="molecule type" value="Genomic_DNA"/>
</dbReference>
<evidence type="ECO:0000313" key="2">
    <source>
        <dbReference type="EMBL" id="GAA1016873.1"/>
    </source>
</evidence>
<dbReference type="Proteomes" id="UP001501072">
    <property type="component" value="Unassembled WGS sequence"/>
</dbReference>
<gene>
    <name evidence="2" type="ORF">GCM10009564_53370</name>
</gene>